<organism evidence="2 3">
    <name type="scientific">Nocardiopsis alba</name>
    <dbReference type="NCBI Taxonomy" id="53437"/>
    <lineage>
        <taxon>Bacteria</taxon>
        <taxon>Bacillati</taxon>
        <taxon>Actinomycetota</taxon>
        <taxon>Actinomycetes</taxon>
        <taxon>Streptosporangiales</taxon>
        <taxon>Nocardiopsidaceae</taxon>
        <taxon>Nocardiopsis</taxon>
    </lineage>
</organism>
<protein>
    <recommendedName>
        <fullName evidence="4">Lipoprotein</fullName>
    </recommendedName>
</protein>
<gene>
    <name evidence="2" type="ORF">GTW20_14165</name>
</gene>
<proteinExistence type="predicted"/>
<sequence>MSTGAKAALGCGGAVVILLVLLLMGACMSVLSDDPPREPRATSAPEAVTEAENEQAVEEEEEEEPAFPEPETLEYSGVGDSVVEIDLHDDARIATLSHGGASNFTVRTLTSGGDNSDMLANVIGAYEGRVLYNAGEREEAAALEISADGSWEITLEPLSTAVSWGEDEDEFVGAGDEVVQLAWTPEGITALSMTHDGASNFAIWSYTSTDRDLLVNEIGAYEGQVSLAAGTLLLAVTADGNWTFTR</sequence>
<name>A0A7K2IU30_9ACTN</name>
<accession>A0A7K2IU30</accession>
<dbReference type="Proteomes" id="UP000467124">
    <property type="component" value="Unassembled WGS sequence"/>
</dbReference>
<evidence type="ECO:0000256" key="1">
    <source>
        <dbReference type="SAM" id="MobiDB-lite"/>
    </source>
</evidence>
<evidence type="ECO:0000313" key="2">
    <source>
        <dbReference type="EMBL" id="MYR33377.1"/>
    </source>
</evidence>
<feature type="compositionally biased region" description="Acidic residues" evidence="1">
    <location>
        <begin position="49"/>
        <end position="66"/>
    </location>
</feature>
<feature type="region of interest" description="Disordered" evidence="1">
    <location>
        <begin position="32"/>
        <end position="74"/>
    </location>
</feature>
<comment type="caution">
    <text evidence="2">The sequence shown here is derived from an EMBL/GenBank/DDBJ whole genome shotgun (WGS) entry which is preliminary data.</text>
</comment>
<evidence type="ECO:0000313" key="3">
    <source>
        <dbReference type="Proteomes" id="UP000467124"/>
    </source>
</evidence>
<dbReference type="EMBL" id="WWHY01000001">
    <property type="protein sequence ID" value="MYR33377.1"/>
    <property type="molecule type" value="Genomic_DNA"/>
</dbReference>
<reference evidence="2 3" key="1">
    <citation type="journal article" date="2019" name="Nat. Commun.">
        <title>The antimicrobial potential of Streptomyces from insect microbiomes.</title>
        <authorList>
            <person name="Chevrette M.G."/>
            <person name="Carlson C.M."/>
            <person name="Ortega H.E."/>
            <person name="Thomas C."/>
            <person name="Ananiev G.E."/>
            <person name="Barns K.J."/>
            <person name="Book A.J."/>
            <person name="Cagnazzo J."/>
            <person name="Carlos C."/>
            <person name="Flanigan W."/>
            <person name="Grubbs K.J."/>
            <person name="Horn H.A."/>
            <person name="Hoffmann F.M."/>
            <person name="Klassen J.L."/>
            <person name="Knack J.J."/>
            <person name="Lewin G.R."/>
            <person name="McDonald B.R."/>
            <person name="Muller L."/>
            <person name="Melo W.G.P."/>
            <person name="Pinto-Tomas A.A."/>
            <person name="Schmitz A."/>
            <person name="Wendt-Pienkowski E."/>
            <person name="Wildman S."/>
            <person name="Zhao M."/>
            <person name="Zhang F."/>
            <person name="Bugni T.S."/>
            <person name="Andes D.R."/>
            <person name="Pupo M.T."/>
            <person name="Currie C.R."/>
        </authorList>
    </citation>
    <scope>NUCLEOTIDE SEQUENCE [LARGE SCALE GENOMIC DNA]</scope>
    <source>
        <strain evidence="2 3">SID5840</strain>
    </source>
</reference>
<evidence type="ECO:0008006" key="4">
    <source>
        <dbReference type="Google" id="ProtNLM"/>
    </source>
</evidence>
<dbReference type="PROSITE" id="PS51257">
    <property type="entry name" value="PROKAR_LIPOPROTEIN"/>
    <property type="match status" value="1"/>
</dbReference>
<dbReference type="AlphaFoldDB" id="A0A7K2IU30"/>